<dbReference type="InParanoid" id="A0A0G4FUS2"/>
<evidence type="ECO:0000256" key="1">
    <source>
        <dbReference type="SAM" id="MobiDB-lite"/>
    </source>
</evidence>
<dbReference type="Pfam" id="PF00850">
    <property type="entry name" value="Hist_deacetyl"/>
    <property type="match status" value="1"/>
</dbReference>
<dbReference type="EMBL" id="CDMY01000499">
    <property type="protein sequence ID" value="CEM18343.1"/>
    <property type="molecule type" value="Genomic_DNA"/>
</dbReference>
<dbReference type="InterPro" id="IPR023696">
    <property type="entry name" value="Ureohydrolase_dom_sf"/>
</dbReference>
<gene>
    <name evidence="3" type="ORF">Vbra_16229</name>
</gene>
<dbReference type="InterPro" id="IPR037138">
    <property type="entry name" value="His_deacetylse_dom_sf"/>
</dbReference>
<evidence type="ECO:0000313" key="4">
    <source>
        <dbReference type="Proteomes" id="UP000041254"/>
    </source>
</evidence>
<feature type="compositionally biased region" description="Polar residues" evidence="1">
    <location>
        <begin position="1"/>
        <end position="17"/>
    </location>
</feature>
<sequence length="336" mass="35947">MSAQENSDRNGQGSEATGISAAIARRKDANDEQEELAAFDGWELNDMIYFDAPIQAFKRALALPYYQNGMGGARGGGNGVELSPAKLCLLHAKPTFLRALMEAAKGQAAQPVSGGGVGKGKGKGKMGFFINDDPLSLRGGYNGIPTITLAMAQAGLEECRGDVLKCLQLLVAFEHPSPLCNARDFNGCTVLHRRSLNEARRGQRTGVERVAIVDFDVHHGNGTEVIVRNVRRRMRTVSFAPPSGRFVSAQGLTLQEESFKLWLDETDPDNIFFASVHGSHPTQKVGVASCHISCGRNRPAIVGCAGGIGLTGLMFSLTDVSSHVIFGSDATLREST</sequence>
<evidence type="ECO:0000259" key="2">
    <source>
        <dbReference type="Pfam" id="PF00850"/>
    </source>
</evidence>
<accession>A0A0G4FUS2</accession>
<dbReference type="VEuPathDB" id="CryptoDB:Vbra_16229"/>
<dbReference type="Proteomes" id="UP000041254">
    <property type="component" value="Unassembled WGS sequence"/>
</dbReference>
<evidence type="ECO:0000313" key="3">
    <source>
        <dbReference type="EMBL" id="CEM18343.1"/>
    </source>
</evidence>
<name>A0A0G4FUS2_VITBC</name>
<dbReference type="OrthoDB" id="424012at2759"/>
<dbReference type="SUPFAM" id="SSF52768">
    <property type="entry name" value="Arginase/deacetylase"/>
    <property type="match status" value="1"/>
</dbReference>
<dbReference type="Gene3D" id="3.40.800.20">
    <property type="entry name" value="Histone deacetylase domain"/>
    <property type="match status" value="1"/>
</dbReference>
<reference evidence="3 4" key="1">
    <citation type="submission" date="2014-11" db="EMBL/GenBank/DDBJ databases">
        <authorList>
            <person name="Zhu J."/>
            <person name="Qi W."/>
            <person name="Song R."/>
        </authorList>
    </citation>
    <scope>NUCLEOTIDE SEQUENCE [LARGE SCALE GENOMIC DNA]</scope>
</reference>
<proteinExistence type="predicted"/>
<feature type="domain" description="Histone deacetylase" evidence="2">
    <location>
        <begin position="203"/>
        <end position="230"/>
    </location>
</feature>
<feature type="region of interest" description="Disordered" evidence="1">
    <location>
        <begin position="1"/>
        <end position="27"/>
    </location>
</feature>
<keyword evidence="4" id="KW-1185">Reference proteome</keyword>
<organism evidence="3 4">
    <name type="scientific">Vitrella brassicaformis (strain CCMP3155)</name>
    <dbReference type="NCBI Taxonomy" id="1169540"/>
    <lineage>
        <taxon>Eukaryota</taxon>
        <taxon>Sar</taxon>
        <taxon>Alveolata</taxon>
        <taxon>Colpodellida</taxon>
        <taxon>Vitrellaceae</taxon>
        <taxon>Vitrella</taxon>
    </lineage>
</organism>
<dbReference type="AlphaFoldDB" id="A0A0G4FUS2"/>
<dbReference type="InterPro" id="IPR023801">
    <property type="entry name" value="His_deacetylse_dom"/>
</dbReference>
<protein>
    <recommendedName>
        <fullName evidence="2">Histone deacetylase domain-containing protein</fullName>
    </recommendedName>
</protein>